<dbReference type="Proteomes" id="UP000005239">
    <property type="component" value="Unassembled WGS sequence"/>
</dbReference>
<keyword evidence="2" id="KW-1185">Reference proteome</keyword>
<reference evidence="2" key="1">
    <citation type="journal article" date="2008" name="Nat. Genet.">
        <title>The Pristionchus pacificus genome provides a unique perspective on nematode lifestyle and parasitism.</title>
        <authorList>
            <person name="Dieterich C."/>
            <person name="Clifton S.W."/>
            <person name="Schuster L.N."/>
            <person name="Chinwalla A."/>
            <person name="Delehaunty K."/>
            <person name="Dinkelacker I."/>
            <person name="Fulton L."/>
            <person name="Fulton R."/>
            <person name="Godfrey J."/>
            <person name="Minx P."/>
            <person name="Mitreva M."/>
            <person name="Roeseler W."/>
            <person name="Tian H."/>
            <person name="Witte H."/>
            <person name="Yang S.P."/>
            <person name="Wilson R.K."/>
            <person name="Sommer R.J."/>
        </authorList>
    </citation>
    <scope>NUCLEOTIDE SEQUENCE [LARGE SCALE GENOMIC DNA]</scope>
    <source>
        <strain evidence="2">PS312</strain>
    </source>
</reference>
<organism evidence="1 2">
    <name type="scientific">Pristionchus pacificus</name>
    <name type="common">Parasitic nematode worm</name>
    <dbReference type="NCBI Taxonomy" id="54126"/>
    <lineage>
        <taxon>Eukaryota</taxon>
        <taxon>Metazoa</taxon>
        <taxon>Ecdysozoa</taxon>
        <taxon>Nematoda</taxon>
        <taxon>Chromadorea</taxon>
        <taxon>Rhabditida</taxon>
        <taxon>Rhabditina</taxon>
        <taxon>Diplogasteromorpha</taxon>
        <taxon>Diplogasteroidea</taxon>
        <taxon>Neodiplogasteridae</taxon>
        <taxon>Pristionchus</taxon>
    </lineage>
</organism>
<gene>
    <name evidence="1" type="primary">WBGene00274737</name>
</gene>
<accession>A0A2A6CXL6</accession>
<protein>
    <submittedName>
        <fullName evidence="1">Uncharacterized protein</fullName>
    </submittedName>
</protein>
<evidence type="ECO:0000313" key="1">
    <source>
        <dbReference type="EnsemblMetazoa" id="PPA36368.1"/>
    </source>
</evidence>
<sequence>MTPAEQQNTVTDELHLGTISSDVIRQIICSKLESVDAMRLISPRWNSLVLELLNNRKRLPAIDYLQCSAENRIVVSKDDWSVWKKSKTGKRSRLDLVKAHQNLAMDFSFGRACRYLNSVCKAHEHPNYMEKSICDANPYAVTTSMHYSRQTKQQGTAKYLLHRLHQTACVLKQLITDAIVHAYDSDLDDMKILWESRRREITEFANVDSSITNFIATAIRVVPYIELSFPTYTGPHFNSIEGVRIHWKGQLKQLLRGTGNCKGRVLVEFSGRPNYTQPIYQ</sequence>
<dbReference type="AlphaFoldDB" id="A0A2A6CXL6"/>
<proteinExistence type="predicted"/>
<name>A0A2A6CXL6_PRIPA</name>
<reference evidence="1" key="2">
    <citation type="submission" date="2022-06" db="UniProtKB">
        <authorList>
            <consortium name="EnsemblMetazoa"/>
        </authorList>
    </citation>
    <scope>IDENTIFICATION</scope>
    <source>
        <strain evidence="1">PS312</strain>
    </source>
</reference>
<accession>A0A8R1UT05</accession>
<dbReference type="EnsemblMetazoa" id="PPA36368.1">
    <property type="protein sequence ID" value="PPA36368.1"/>
    <property type="gene ID" value="WBGene00274737"/>
</dbReference>
<evidence type="ECO:0000313" key="2">
    <source>
        <dbReference type="Proteomes" id="UP000005239"/>
    </source>
</evidence>